<dbReference type="Pfam" id="PF12796">
    <property type="entry name" value="Ank_2"/>
    <property type="match status" value="1"/>
</dbReference>
<dbReference type="AlphaFoldDB" id="B4MRE5"/>
<dbReference type="InterPro" id="IPR001660">
    <property type="entry name" value="SAM"/>
</dbReference>
<dbReference type="Pfam" id="PF00536">
    <property type="entry name" value="SAM_1"/>
    <property type="match status" value="1"/>
</dbReference>
<evidence type="ECO:0000313" key="3">
    <source>
        <dbReference type="EMBL" id="EDW74684.1"/>
    </source>
</evidence>
<dbReference type="EMBL" id="CH963850">
    <property type="protein sequence ID" value="EDW74684.1"/>
    <property type="molecule type" value="Genomic_DNA"/>
</dbReference>
<dbReference type="Proteomes" id="UP000007798">
    <property type="component" value="Unassembled WGS sequence"/>
</dbReference>
<dbReference type="PROSITE" id="PS50105">
    <property type="entry name" value="SAM_DOMAIN"/>
    <property type="match status" value="1"/>
</dbReference>
<dbReference type="PANTHER" id="PTHR24157:SF3">
    <property type="entry name" value="ANKYRIN REPEAT, SAM AND BASIC LEUCINE ZIPPER DOMAIN-CONTAINING PROTEIN 1"/>
    <property type="match status" value="1"/>
</dbReference>
<dbReference type="InterPro" id="IPR002110">
    <property type="entry name" value="Ankyrin_rpt"/>
</dbReference>
<feature type="repeat" description="ANK" evidence="1">
    <location>
        <begin position="175"/>
        <end position="207"/>
    </location>
</feature>
<dbReference type="PROSITE" id="PS50088">
    <property type="entry name" value="ANK_REPEAT"/>
    <property type="match status" value="2"/>
</dbReference>
<dbReference type="SMART" id="SM00248">
    <property type="entry name" value="ANK"/>
    <property type="match status" value="4"/>
</dbReference>
<accession>B4MRE5</accession>
<gene>
    <name evidence="3" type="primary">Dwil\GK15816</name>
    <name evidence="3" type="ORF">Dwil_GK15816</name>
</gene>
<dbReference type="Pfam" id="PF13606">
    <property type="entry name" value="Ank_3"/>
    <property type="match status" value="1"/>
</dbReference>
<dbReference type="KEGG" id="dwi:6641037"/>
<keyword evidence="1" id="KW-0040">ANK repeat</keyword>
<sequence length="458" mass="52520">MATRCTYGPPDSDSDESYDGFVFSDQIQPKKREIYVAPDQRLYDSLFTGDVTAVAEEIKSLRFRINARFRGGYTMLMHACREGHYELVEYLIKECSASVNMNVDSVTALMLACDSTRSDGEIVEKIVRLLLDHGAEINAADQYGRTAFMYACRGGFIGAVRLLIDHVDENAVDNYGYTALFHAIEKNQQEIVKLLVENGINLTMVNSSGYTPAQVAEFHGFNDLLEWLPRPKETYLVPSNYLSYNSLSDIVPRIFLKTDCPEYFQDINSILSTINMEKQLEHFAKAKTSLAEFLTMDASKLKDVGIMLPIYRTKILKVILDFHLHHWTCKSIARVKKNGTDNFYEILLLTANHLQHLVIIQSSLRFVKQNLLKNELGELTDVDLIKLENSLKAYRSIVKDLTRTTEYLGSFSPKQNPLYIDYPEMLAERKRKKVRSYFKYTIILGISVYICFKCKWLL</sequence>
<dbReference type="PhylomeDB" id="B4MRE5"/>
<dbReference type="FunCoup" id="B4MRE5">
    <property type="interactions" value="82"/>
</dbReference>
<dbReference type="OrthoDB" id="439236at2759"/>
<name>B4MRE5_DROWI</name>
<dbReference type="Gene3D" id="1.25.40.20">
    <property type="entry name" value="Ankyrin repeat-containing domain"/>
    <property type="match status" value="2"/>
</dbReference>
<dbReference type="PROSITE" id="PS50297">
    <property type="entry name" value="ANK_REP_REGION"/>
    <property type="match status" value="2"/>
</dbReference>
<feature type="domain" description="SAM" evidence="2">
    <location>
        <begin position="262"/>
        <end position="325"/>
    </location>
</feature>
<protein>
    <recommendedName>
        <fullName evidence="2">SAM domain-containing protein</fullName>
    </recommendedName>
</protein>
<proteinExistence type="predicted"/>
<dbReference type="SUPFAM" id="SSF47769">
    <property type="entry name" value="SAM/Pointed domain"/>
    <property type="match status" value="1"/>
</dbReference>
<keyword evidence="4" id="KW-1185">Reference proteome</keyword>
<dbReference type="PANTHER" id="PTHR24157">
    <property type="entry name" value="ANKYRIN REPEAT, SAM AND BASIC LEUCINE ZIPPER DOMAIN-CONTAINING PROTEIN 1"/>
    <property type="match status" value="1"/>
</dbReference>
<dbReference type="SUPFAM" id="SSF48403">
    <property type="entry name" value="Ankyrin repeat"/>
    <property type="match status" value="1"/>
</dbReference>
<organism evidence="3 4">
    <name type="scientific">Drosophila willistoni</name>
    <name type="common">Fruit fly</name>
    <dbReference type="NCBI Taxonomy" id="7260"/>
    <lineage>
        <taxon>Eukaryota</taxon>
        <taxon>Metazoa</taxon>
        <taxon>Ecdysozoa</taxon>
        <taxon>Arthropoda</taxon>
        <taxon>Hexapoda</taxon>
        <taxon>Insecta</taxon>
        <taxon>Pterygota</taxon>
        <taxon>Neoptera</taxon>
        <taxon>Endopterygota</taxon>
        <taxon>Diptera</taxon>
        <taxon>Brachycera</taxon>
        <taxon>Muscomorpha</taxon>
        <taxon>Ephydroidea</taxon>
        <taxon>Drosophilidae</taxon>
        <taxon>Drosophila</taxon>
        <taxon>Sophophora</taxon>
    </lineage>
</organism>
<dbReference type="InParanoid" id="B4MRE5"/>
<dbReference type="STRING" id="7260.B4MRE5"/>
<dbReference type="Gene3D" id="1.10.150.50">
    <property type="entry name" value="Transcription Factor, Ets-1"/>
    <property type="match status" value="1"/>
</dbReference>
<evidence type="ECO:0000259" key="2">
    <source>
        <dbReference type="PROSITE" id="PS50105"/>
    </source>
</evidence>
<dbReference type="PRINTS" id="PR01415">
    <property type="entry name" value="ANKYRIN"/>
</dbReference>
<dbReference type="InterPro" id="IPR013761">
    <property type="entry name" value="SAM/pointed_sf"/>
</dbReference>
<evidence type="ECO:0000256" key="1">
    <source>
        <dbReference type="PROSITE-ProRule" id="PRU00023"/>
    </source>
</evidence>
<dbReference type="CDD" id="cd09487">
    <property type="entry name" value="SAM_superfamily"/>
    <property type="match status" value="1"/>
</dbReference>
<dbReference type="GO" id="GO:0071546">
    <property type="term" value="C:pi-body"/>
    <property type="evidence" value="ECO:0007669"/>
    <property type="project" value="TreeGrafter"/>
</dbReference>
<dbReference type="OMA" id="PFMFACR"/>
<dbReference type="HOGENOM" id="CLU_050118_0_0_1"/>
<reference evidence="3 4" key="1">
    <citation type="journal article" date="2007" name="Nature">
        <title>Evolution of genes and genomes on the Drosophila phylogeny.</title>
        <authorList>
            <consortium name="Drosophila 12 Genomes Consortium"/>
            <person name="Clark A.G."/>
            <person name="Eisen M.B."/>
            <person name="Smith D.R."/>
            <person name="Bergman C.M."/>
            <person name="Oliver B."/>
            <person name="Markow T.A."/>
            <person name="Kaufman T.C."/>
            <person name="Kellis M."/>
            <person name="Gelbart W."/>
            <person name="Iyer V.N."/>
            <person name="Pollard D.A."/>
            <person name="Sackton T.B."/>
            <person name="Larracuente A.M."/>
            <person name="Singh N.D."/>
            <person name="Abad J.P."/>
            <person name="Abt D.N."/>
            <person name="Adryan B."/>
            <person name="Aguade M."/>
            <person name="Akashi H."/>
            <person name="Anderson W.W."/>
            <person name="Aquadro C.F."/>
            <person name="Ardell D.H."/>
            <person name="Arguello R."/>
            <person name="Artieri C.G."/>
            <person name="Barbash D.A."/>
            <person name="Barker D."/>
            <person name="Barsanti P."/>
            <person name="Batterham P."/>
            <person name="Batzoglou S."/>
            <person name="Begun D."/>
            <person name="Bhutkar A."/>
            <person name="Blanco E."/>
            <person name="Bosak S.A."/>
            <person name="Bradley R.K."/>
            <person name="Brand A.D."/>
            <person name="Brent M.R."/>
            <person name="Brooks A.N."/>
            <person name="Brown R.H."/>
            <person name="Butlin R.K."/>
            <person name="Caggese C."/>
            <person name="Calvi B.R."/>
            <person name="Bernardo de Carvalho A."/>
            <person name="Caspi A."/>
            <person name="Castrezana S."/>
            <person name="Celniker S.E."/>
            <person name="Chang J.L."/>
            <person name="Chapple C."/>
            <person name="Chatterji S."/>
            <person name="Chinwalla A."/>
            <person name="Civetta A."/>
            <person name="Clifton S.W."/>
            <person name="Comeron J.M."/>
            <person name="Costello J.C."/>
            <person name="Coyne J.A."/>
            <person name="Daub J."/>
            <person name="David R.G."/>
            <person name="Delcher A.L."/>
            <person name="Delehaunty K."/>
            <person name="Do C.B."/>
            <person name="Ebling H."/>
            <person name="Edwards K."/>
            <person name="Eickbush T."/>
            <person name="Evans J.D."/>
            <person name="Filipski A."/>
            <person name="Findeiss S."/>
            <person name="Freyhult E."/>
            <person name="Fulton L."/>
            <person name="Fulton R."/>
            <person name="Garcia A.C."/>
            <person name="Gardiner A."/>
            <person name="Garfield D.A."/>
            <person name="Garvin B.E."/>
            <person name="Gibson G."/>
            <person name="Gilbert D."/>
            <person name="Gnerre S."/>
            <person name="Godfrey J."/>
            <person name="Good R."/>
            <person name="Gotea V."/>
            <person name="Gravely B."/>
            <person name="Greenberg A.J."/>
            <person name="Griffiths-Jones S."/>
            <person name="Gross S."/>
            <person name="Guigo R."/>
            <person name="Gustafson E.A."/>
            <person name="Haerty W."/>
            <person name="Hahn M.W."/>
            <person name="Halligan D.L."/>
            <person name="Halpern A.L."/>
            <person name="Halter G.M."/>
            <person name="Han M.V."/>
            <person name="Heger A."/>
            <person name="Hillier L."/>
            <person name="Hinrichs A.S."/>
            <person name="Holmes I."/>
            <person name="Hoskins R.A."/>
            <person name="Hubisz M.J."/>
            <person name="Hultmark D."/>
            <person name="Huntley M.A."/>
            <person name="Jaffe D.B."/>
            <person name="Jagadeeshan S."/>
            <person name="Jeck W.R."/>
            <person name="Johnson J."/>
            <person name="Jones C.D."/>
            <person name="Jordan W.C."/>
            <person name="Karpen G.H."/>
            <person name="Kataoka E."/>
            <person name="Keightley P.D."/>
            <person name="Kheradpour P."/>
            <person name="Kirkness E.F."/>
            <person name="Koerich L.B."/>
            <person name="Kristiansen K."/>
            <person name="Kudrna D."/>
            <person name="Kulathinal R.J."/>
            <person name="Kumar S."/>
            <person name="Kwok R."/>
            <person name="Lander E."/>
            <person name="Langley C.H."/>
            <person name="Lapoint R."/>
            <person name="Lazzaro B.P."/>
            <person name="Lee S.J."/>
            <person name="Levesque L."/>
            <person name="Li R."/>
            <person name="Lin C.F."/>
            <person name="Lin M.F."/>
            <person name="Lindblad-Toh K."/>
            <person name="Llopart A."/>
            <person name="Long M."/>
            <person name="Low L."/>
            <person name="Lozovsky E."/>
            <person name="Lu J."/>
            <person name="Luo M."/>
            <person name="Machado C.A."/>
            <person name="Makalowski W."/>
            <person name="Marzo M."/>
            <person name="Matsuda M."/>
            <person name="Matzkin L."/>
            <person name="McAllister B."/>
            <person name="McBride C.S."/>
            <person name="McKernan B."/>
            <person name="McKernan K."/>
            <person name="Mendez-Lago M."/>
            <person name="Minx P."/>
            <person name="Mollenhauer M.U."/>
            <person name="Montooth K."/>
            <person name="Mount S.M."/>
            <person name="Mu X."/>
            <person name="Myers E."/>
            <person name="Negre B."/>
            <person name="Newfeld S."/>
            <person name="Nielsen R."/>
            <person name="Noor M.A."/>
            <person name="O'Grady P."/>
            <person name="Pachter L."/>
            <person name="Papaceit M."/>
            <person name="Parisi M.J."/>
            <person name="Parisi M."/>
            <person name="Parts L."/>
            <person name="Pedersen J.S."/>
            <person name="Pesole G."/>
            <person name="Phillippy A.M."/>
            <person name="Ponting C.P."/>
            <person name="Pop M."/>
            <person name="Porcelli D."/>
            <person name="Powell J.R."/>
            <person name="Prohaska S."/>
            <person name="Pruitt K."/>
            <person name="Puig M."/>
            <person name="Quesneville H."/>
            <person name="Ram K.R."/>
            <person name="Rand D."/>
            <person name="Rasmussen M.D."/>
            <person name="Reed L.K."/>
            <person name="Reenan R."/>
            <person name="Reily A."/>
            <person name="Remington K.A."/>
            <person name="Rieger T.T."/>
            <person name="Ritchie M.G."/>
            <person name="Robin C."/>
            <person name="Rogers Y.H."/>
            <person name="Rohde C."/>
            <person name="Rozas J."/>
            <person name="Rubenfield M.J."/>
            <person name="Ruiz A."/>
            <person name="Russo S."/>
            <person name="Salzberg S.L."/>
            <person name="Sanchez-Gracia A."/>
            <person name="Saranga D.J."/>
            <person name="Sato H."/>
            <person name="Schaeffer S.W."/>
            <person name="Schatz M.C."/>
            <person name="Schlenke T."/>
            <person name="Schwartz R."/>
            <person name="Segarra C."/>
            <person name="Singh R.S."/>
            <person name="Sirot L."/>
            <person name="Sirota M."/>
            <person name="Sisneros N.B."/>
            <person name="Smith C.D."/>
            <person name="Smith T.F."/>
            <person name="Spieth J."/>
            <person name="Stage D.E."/>
            <person name="Stark A."/>
            <person name="Stephan W."/>
            <person name="Strausberg R.L."/>
            <person name="Strempel S."/>
            <person name="Sturgill D."/>
            <person name="Sutton G."/>
            <person name="Sutton G.G."/>
            <person name="Tao W."/>
            <person name="Teichmann S."/>
            <person name="Tobari Y.N."/>
            <person name="Tomimura Y."/>
            <person name="Tsolas J.M."/>
            <person name="Valente V.L."/>
            <person name="Venter E."/>
            <person name="Venter J.C."/>
            <person name="Vicario S."/>
            <person name="Vieira F.G."/>
            <person name="Vilella A.J."/>
            <person name="Villasante A."/>
            <person name="Walenz B."/>
            <person name="Wang J."/>
            <person name="Wasserman M."/>
            <person name="Watts T."/>
            <person name="Wilson D."/>
            <person name="Wilson R.K."/>
            <person name="Wing R.A."/>
            <person name="Wolfner M.F."/>
            <person name="Wong A."/>
            <person name="Wong G.K."/>
            <person name="Wu C.I."/>
            <person name="Wu G."/>
            <person name="Yamamoto D."/>
            <person name="Yang H.P."/>
            <person name="Yang S.P."/>
            <person name="Yorke J.A."/>
            <person name="Yoshida K."/>
            <person name="Zdobnov E."/>
            <person name="Zhang P."/>
            <person name="Zhang Y."/>
            <person name="Zimin A.V."/>
            <person name="Baldwin J."/>
            <person name="Abdouelleil A."/>
            <person name="Abdulkadir J."/>
            <person name="Abebe A."/>
            <person name="Abera B."/>
            <person name="Abreu J."/>
            <person name="Acer S.C."/>
            <person name="Aftuck L."/>
            <person name="Alexander A."/>
            <person name="An P."/>
            <person name="Anderson E."/>
            <person name="Anderson S."/>
            <person name="Arachi H."/>
            <person name="Azer M."/>
            <person name="Bachantsang P."/>
            <person name="Barry A."/>
            <person name="Bayul T."/>
            <person name="Berlin A."/>
            <person name="Bessette D."/>
            <person name="Bloom T."/>
            <person name="Blye J."/>
            <person name="Boguslavskiy L."/>
            <person name="Bonnet C."/>
            <person name="Boukhgalter B."/>
            <person name="Bourzgui I."/>
            <person name="Brown A."/>
            <person name="Cahill P."/>
            <person name="Channer S."/>
            <person name="Cheshatsang Y."/>
            <person name="Chuda L."/>
            <person name="Citroen M."/>
            <person name="Collymore A."/>
            <person name="Cooke P."/>
            <person name="Costello M."/>
            <person name="D'Aco K."/>
            <person name="Daza R."/>
            <person name="De Haan G."/>
            <person name="DeGray S."/>
            <person name="DeMaso C."/>
            <person name="Dhargay N."/>
            <person name="Dooley K."/>
            <person name="Dooley E."/>
            <person name="Doricent M."/>
            <person name="Dorje P."/>
            <person name="Dorjee K."/>
            <person name="Dupes A."/>
            <person name="Elong R."/>
            <person name="Falk J."/>
            <person name="Farina A."/>
            <person name="Faro S."/>
            <person name="Ferguson D."/>
            <person name="Fisher S."/>
            <person name="Foley C.D."/>
            <person name="Franke A."/>
            <person name="Friedrich D."/>
            <person name="Gadbois L."/>
            <person name="Gearin G."/>
            <person name="Gearin C.R."/>
            <person name="Giannoukos G."/>
            <person name="Goode T."/>
            <person name="Graham J."/>
            <person name="Grandbois E."/>
            <person name="Grewal S."/>
            <person name="Gyaltsen K."/>
            <person name="Hafez N."/>
            <person name="Hagos B."/>
            <person name="Hall J."/>
            <person name="Henson C."/>
            <person name="Hollinger A."/>
            <person name="Honan T."/>
            <person name="Huard M.D."/>
            <person name="Hughes L."/>
            <person name="Hurhula B."/>
            <person name="Husby M.E."/>
            <person name="Kamat A."/>
            <person name="Kanga B."/>
            <person name="Kashin S."/>
            <person name="Khazanovich D."/>
            <person name="Kisner P."/>
            <person name="Lance K."/>
            <person name="Lara M."/>
            <person name="Lee W."/>
            <person name="Lennon N."/>
            <person name="Letendre F."/>
            <person name="LeVine R."/>
            <person name="Lipovsky A."/>
            <person name="Liu X."/>
            <person name="Liu J."/>
            <person name="Liu S."/>
            <person name="Lokyitsang T."/>
            <person name="Lokyitsang Y."/>
            <person name="Lubonja R."/>
            <person name="Lui A."/>
            <person name="MacDonald P."/>
            <person name="Magnisalis V."/>
            <person name="Maru K."/>
            <person name="Matthews C."/>
            <person name="McCusker W."/>
            <person name="McDonough S."/>
            <person name="Mehta T."/>
            <person name="Meldrim J."/>
            <person name="Meneus L."/>
            <person name="Mihai O."/>
            <person name="Mihalev A."/>
            <person name="Mihova T."/>
            <person name="Mittelman R."/>
            <person name="Mlenga V."/>
            <person name="Montmayeur A."/>
            <person name="Mulrain L."/>
            <person name="Navidi A."/>
            <person name="Naylor J."/>
            <person name="Negash T."/>
            <person name="Nguyen T."/>
            <person name="Nguyen N."/>
            <person name="Nicol R."/>
            <person name="Norbu C."/>
            <person name="Norbu N."/>
            <person name="Novod N."/>
            <person name="O'Neill B."/>
            <person name="Osman S."/>
            <person name="Markiewicz E."/>
            <person name="Oyono O.L."/>
            <person name="Patti C."/>
            <person name="Phunkhang P."/>
            <person name="Pierre F."/>
            <person name="Priest M."/>
            <person name="Raghuraman S."/>
            <person name="Rege F."/>
            <person name="Reyes R."/>
            <person name="Rise C."/>
            <person name="Rogov P."/>
            <person name="Ross K."/>
            <person name="Ryan E."/>
            <person name="Settipalli S."/>
            <person name="Shea T."/>
            <person name="Sherpa N."/>
            <person name="Shi L."/>
            <person name="Shih D."/>
            <person name="Sparrow T."/>
            <person name="Spaulding J."/>
            <person name="Stalker J."/>
            <person name="Stange-Thomann N."/>
            <person name="Stavropoulos S."/>
            <person name="Stone C."/>
            <person name="Strader C."/>
            <person name="Tesfaye S."/>
            <person name="Thomson T."/>
            <person name="Thoulutsang Y."/>
            <person name="Thoulutsang D."/>
            <person name="Topham K."/>
            <person name="Topping I."/>
            <person name="Tsamla T."/>
            <person name="Vassiliev H."/>
            <person name="Vo A."/>
            <person name="Wangchuk T."/>
            <person name="Wangdi T."/>
            <person name="Weiand M."/>
            <person name="Wilkinson J."/>
            <person name="Wilson A."/>
            <person name="Yadav S."/>
            <person name="Young G."/>
            <person name="Yu Q."/>
            <person name="Zembek L."/>
            <person name="Zhong D."/>
            <person name="Zimmer A."/>
            <person name="Zwirko Z."/>
            <person name="Jaffe D.B."/>
            <person name="Alvarez P."/>
            <person name="Brockman W."/>
            <person name="Butler J."/>
            <person name="Chin C."/>
            <person name="Gnerre S."/>
            <person name="Grabherr M."/>
            <person name="Kleber M."/>
            <person name="Mauceli E."/>
            <person name="MacCallum I."/>
        </authorList>
    </citation>
    <scope>NUCLEOTIDE SEQUENCE [LARGE SCALE GENOMIC DNA]</scope>
    <source>
        <strain evidence="4">Tucson 14030-0811.24</strain>
    </source>
</reference>
<evidence type="ECO:0000313" key="4">
    <source>
        <dbReference type="Proteomes" id="UP000007798"/>
    </source>
</evidence>
<dbReference type="InterPro" id="IPR036770">
    <property type="entry name" value="Ankyrin_rpt-contain_sf"/>
</dbReference>
<dbReference type="SMR" id="B4MRE5"/>
<dbReference type="eggNOG" id="KOG0504">
    <property type="taxonomic scope" value="Eukaryota"/>
</dbReference>
<feature type="repeat" description="ANK" evidence="1">
    <location>
        <begin position="104"/>
        <end position="142"/>
    </location>
</feature>